<keyword evidence="7" id="KW-1185">Reference proteome</keyword>
<dbReference type="GO" id="GO:0043190">
    <property type="term" value="C:ATP-binding cassette (ABC) transporter complex"/>
    <property type="evidence" value="ECO:0007669"/>
    <property type="project" value="InterPro"/>
</dbReference>
<keyword evidence="3 6" id="KW-0067">ATP-binding</keyword>
<dbReference type="InterPro" id="IPR008995">
    <property type="entry name" value="Mo/tungstate-bd_C_term_dom"/>
</dbReference>
<dbReference type="PROSITE" id="PS00211">
    <property type="entry name" value="ABC_TRANSPORTER_1"/>
    <property type="match status" value="1"/>
</dbReference>
<dbReference type="InterPro" id="IPR050093">
    <property type="entry name" value="ABC_SmlMolc_Importer"/>
</dbReference>
<dbReference type="InterPro" id="IPR027417">
    <property type="entry name" value="P-loop_NTPase"/>
</dbReference>
<proteinExistence type="predicted"/>
<gene>
    <name evidence="6" type="ORF">DCE93_02970</name>
</gene>
<dbReference type="KEGG" id="agm:DCE93_02970"/>
<dbReference type="SUPFAM" id="SSF50331">
    <property type="entry name" value="MOP-like"/>
    <property type="match status" value="1"/>
</dbReference>
<dbReference type="SMART" id="SM00382">
    <property type="entry name" value="AAA"/>
    <property type="match status" value="1"/>
</dbReference>
<dbReference type="EC" id="7.6.2.9" evidence="4"/>
<name>A0A2S0WTS8_9MICO</name>
<evidence type="ECO:0000313" key="7">
    <source>
        <dbReference type="Proteomes" id="UP000244729"/>
    </source>
</evidence>
<accession>A0A2S0WTS8</accession>
<evidence type="ECO:0000256" key="1">
    <source>
        <dbReference type="ARBA" id="ARBA00022448"/>
    </source>
</evidence>
<dbReference type="InterPro" id="IPR003593">
    <property type="entry name" value="AAA+_ATPase"/>
</dbReference>
<dbReference type="InterPro" id="IPR013611">
    <property type="entry name" value="Transp-assoc_OB_typ2"/>
</dbReference>
<dbReference type="PANTHER" id="PTHR42781">
    <property type="entry name" value="SPERMIDINE/PUTRESCINE IMPORT ATP-BINDING PROTEIN POTA"/>
    <property type="match status" value="1"/>
</dbReference>
<evidence type="ECO:0000313" key="6">
    <source>
        <dbReference type="EMBL" id="AWB94745.1"/>
    </source>
</evidence>
<dbReference type="InterPro" id="IPR017871">
    <property type="entry name" value="ABC_transporter-like_CS"/>
</dbReference>
<dbReference type="PROSITE" id="PS50893">
    <property type="entry name" value="ABC_TRANSPORTER_2"/>
    <property type="match status" value="1"/>
</dbReference>
<dbReference type="Pfam" id="PF08402">
    <property type="entry name" value="TOBE_2"/>
    <property type="match status" value="1"/>
</dbReference>
<dbReference type="GO" id="GO:0016887">
    <property type="term" value="F:ATP hydrolysis activity"/>
    <property type="evidence" value="ECO:0007669"/>
    <property type="project" value="InterPro"/>
</dbReference>
<evidence type="ECO:0000256" key="2">
    <source>
        <dbReference type="ARBA" id="ARBA00022741"/>
    </source>
</evidence>
<feature type="domain" description="ABC transporter" evidence="5">
    <location>
        <begin position="24"/>
        <end position="254"/>
    </location>
</feature>
<dbReference type="RefSeq" id="WP_108594567.1">
    <property type="nucleotide sequence ID" value="NZ_CP028913.1"/>
</dbReference>
<dbReference type="AlphaFoldDB" id="A0A2S0WTS8"/>
<reference evidence="6 7" key="1">
    <citation type="submission" date="2018-04" db="EMBL/GenBank/DDBJ databases">
        <authorList>
            <person name="Li J."/>
        </authorList>
    </citation>
    <scope>NUCLEOTIDE SEQUENCE [LARGE SCALE GENOMIC DNA]</scope>
    <source>
        <strain evidence="7">30A</strain>
    </source>
</reference>
<dbReference type="Gene3D" id="3.40.50.300">
    <property type="entry name" value="P-loop containing nucleotide triphosphate hydrolases"/>
    <property type="match status" value="1"/>
</dbReference>
<dbReference type="Proteomes" id="UP000244729">
    <property type="component" value="Chromosome"/>
</dbReference>
<dbReference type="GO" id="GO:0005524">
    <property type="term" value="F:ATP binding"/>
    <property type="evidence" value="ECO:0007669"/>
    <property type="project" value="UniProtKB-KW"/>
</dbReference>
<keyword evidence="1" id="KW-0813">Transport</keyword>
<dbReference type="FunFam" id="3.40.50.300:FF:000425">
    <property type="entry name" value="Probable ABC transporter, ATP-binding subunit"/>
    <property type="match status" value="1"/>
</dbReference>
<keyword evidence="2" id="KW-0547">Nucleotide-binding</keyword>
<dbReference type="InterPro" id="IPR003439">
    <property type="entry name" value="ABC_transporter-like_ATP-bd"/>
</dbReference>
<dbReference type="OrthoDB" id="9802264at2"/>
<evidence type="ECO:0000259" key="5">
    <source>
        <dbReference type="PROSITE" id="PS50893"/>
    </source>
</evidence>
<evidence type="ECO:0000256" key="4">
    <source>
        <dbReference type="ARBA" id="ARBA00066388"/>
    </source>
</evidence>
<dbReference type="EMBL" id="CP028913">
    <property type="protein sequence ID" value="AWB94745.1"/>
    <property type="molecule type" value="Genomic_DNA"/>
</dbReference>
<protein>
    <recommendedName>
        <fullName evidence="4">ABC-type quaternary amine transporter</fullName>
        <ecNumber evidence="4">7.6.2.9</ecNumber>
    </recommendedName>
</protein>
<organism evidence="6 7">
    <name type="scientific">Agromyces badenianii</name>
    <dbReference type="NCBI Taxonomy" id="2080742"/>
    <lineage>
        <taxon>Bacteria</taxon>
        <taxon>Bacillati</taxon>
        <taxon>Actinomycetota</taxon>
        <taxon>Actinomycetes</taxon>
        <taxon>Micrococcales</taxon>
        <taxon>Microbacteriaceae</taxon>
        <taxon>Agromyces</taxon>
    </lineage>
</organism>
<evidence type="ECO:0000256" key="3">
    <source>
        <dbReference type="ARBA" id="ARBA00022840"/>
    </source>
</evidence>
<dbReference type="PANTHER" id="PTHR42781:SF4">
    <property type="entry name" value="SPERMIDINE_PUTRESCINE IMPORT ATP-BINDING PROTEIN POTA"/>
    <property type="match status" value="1"/>
</dbReference>
<sequence>MTDSATVDTADNSILAARGEGTSVEFDGVVKNYGATRVLHGVDLAIKPGEFVSLLGPSGCGKTTALRVLAGLEHADGGTVRIGGADVSGVPTNRRDLGMVFQAYSLFPHLDVAANTAFGLRMRKVAKSEASDRVRDALALVGLAHLAERYPHELSGGQQQRVALARALVTEPRVLLLDEPLSALDAKVRVQLRDEIRRIQLRLGITTVFVTHDQEEALAVSDRIAVMDAGRIDQVGTPEELYLRPATAHVAEFVGLSSVLPAVVTGGAASVLGVTLPTIGETADGPAEVFVRPENVRLGGSIAAVVQESTFLGSMRRTLLRTEGGALLRMQHPAREQLQFGERVTVELDSVAVAVRPVG</sequence>
<dbReference type="GO" id="GO:0015418">
    <property type="term" value="F:ABC-type quaternary ammonium compound transporting activity"/>
    <property type="evidence" value="ECO:0007669"/>
    <property type="project" value="UniProtKB-EC"/>
</dbReference>
<dbReference type="SUPFAM" id="SSF52540">
    <property type="entry name" value="P-loop containing nucleoside triphosphate hydrolases"/>
    <property type="match status" value="1"/>
</dbReference>
<dbReference type="Pfam" id="PF00005">
    <property type="entry name" value="ABC_tran"/>
    <property type="match status" value="1"/>
</dbReference>